<reference evidence="11 12" key="1">
    <citation type="submission" date="2016-10" db="EMBL/GenBank/DDBJ databases">
        <authorList>
            <person name="Varghese N."/>
            <person name="Submissions S."/>
        </authorList>
    </citation>
    <scope>NUCLEOTIDE SEQUENCE [LARGE SCALE GENOMIC DNA]</scope>
    <source>
        <strain evidence="11 12">DSM 16525</strain>
    </source>
</reference>
<evidence type="ECO:0000313" key="11">
    <source>
        <dbReference type="EMBL" id="SET87844.1"/>
    </source>
</evidence>
<keyword evidence="9" id="KW-0732">Signal</keyword>
<dbReference type="Gene3D" id="3.60.10.10">
    <property type="entry name" value="Endonuclease/exonuclease/phosphatase"/>
    <property type="match status" value="1"/>
</dbReference>
<feature type="signal peptide" evidence="9">
    <location>
        <begin position="1"/>
        <end position="22"/>
    </location>
</feature>
<keyword evidence="11" id="KW-0255">Endonuclease</keyword>
<comment type="caution">
    <text evidence="11">The sequence shown here is derived from an EMBL/GenBank/DDBJ whole genome shotgun (WGS) entry which is preliminary data.</text>
</comment>
<dbReference type="PANTHER" id="PTHR15822">
    <property type="entry name" value="TRAF AND TNF RECEPTOR-ASSOCIATED PROTEIN"/>
    <property type="match status" value="1"/>
</dbReference>
<comment type="cofactor">
    <cofactor evidence="2">
        <name>Mg(2+)</name>
        <dbReference type="ChEBI" id="CHEBI:18420"/>
    </cofactor>
</comment>
<accession>A0ABY1CBC4</accession>
<evidence type="ECO:0000256" key="7">
    <source>
        <dbReference type="ARBA" id="ARBA00022842"/>
    </source>
</evidence>
<keyword evidence="3" id="KW-0540">Nuclease</keyword>
<dbReference type="EMBL" id="FOIB01000003">
    <property type="protein sequence ID" value="SET87844.1"/>
    <property type="molecule type" value="Genomic_DNA"/>
</dbReference>
<dbReference type="PANTHER" id="PTHR15822:SF4">
    <property type="entry name" value="TYROSYL-DNA PHOSPHODIESTERASE 2"/>
    <property type="match status" value="1"/>
</dbReference>
<dbReference type="Pfam" id="PF03372">
    <property type="entry name" value="Exo_endo_phos"/>
    <property type="match status" value="1"/>
</dbReference>
<evidence type="ECO:0000256" key="4">
    <source>
        <dbReference type="ARBA" id="ARBA00022723"/>
    </source>
</evidence>
<name>A0ABY1CBC4_MYXFU</name>
<feature type="chain" id="PRO_5046328043" evidence="9">
    <location>
        <begin position="23"/>
        <end position="367"/>
    </location>
</feature>
<evidence type="ECO:0000256" key="6">
    <source>
        <dbReference type="ARBA" id="ARBA00022801"/>
    </source>
</evidence>
<keyword evidence="4" id="KW-0479">Metal-binding</keyword>
<sequence length="367" mass="39395">MKPLRMLRLAPLLACAPLFLSACNDDNDDDSLEPDETQFKVMTRNIYLGGNIELLATAQAPQDIPALAARIYSTVQATDFAARAKLLADEIQATDPALIGLQEVSLFRTQSPSDFGSNPLPNATTVTYDFLAILQAELQARGLSYRVAATIQNADAEVPAALAGNATDLTDVRLTDRDVILARGDVQIANVETANFAFAQDVPVGGASIRFTRGYAKLDATLNRVPFTFVNTHLETLRPGNENQAAELAALVNTYKRPLIVVGDMNTGPGAVTTGYDTLVSANTGLVDAWTRVGTGDGFTCCFSETVNDTTTAALDERIDLVLFADNDDDIDVRSAIVVGNQLDDRNAAGLWPSDHAGVVVEFRIER</sequence>
<dbReference type="GO" id="GO:0004519">
    <property type="term" value="F:endonuclease activity"/>
    <property type="evidence" value="ECO:0007669"/>
    <property type="project" value="UniProtKB-KW"/>
</dbReference>
<dbReference type="InterPro" id="IPR005135">
    <property type="entry name" value="Endo/exonuclease/phosphatase"/>
</dbReference>
<proteinExistence type="predicted"/>
<dbReference type="SUPFAM" id="SSF56219">
    <property type="entry name" value="DNase I-like"/>
    <property type="match status" value="1"/>
</dbReference>
<evidence type="ECO:0000259" key="10">
    <source>
        <dbReference type="Pfam" id="PF03372"/>
    </source>
</evidence>
<gene>
    <name evidence="11" type="ORF">SAMN05443572_103630</name>
</gene>
<comment type="cofactor">
    <cofactor evidence="1">
        <name>Mn(2+)</name>
        <dbReference type="ChEBI" id="CHEBI:29035"/>
    </cofactor>
</comment>
<keyword evidence="7" id="KW-0460">Magnesium</keyword>
<evidence type="ECO:0000256" key="9">
    <source>
        <dbReference type="SAM" id="SignalP"/>
    </source>
</evidence>
<protein>
    <submittedName>
        <fullName evidence="11">Endonuclease/Exonuclease/phosphatase family protein</fullName>
    </submittedName>
</protein>
<dbReference type="PROSITE" id="PS51257">
    <property type="entry name" value="PROKAR_LIPOPROTEIN"/>
    <property type="match status" value="1"/>
</dbReference>
<keyword evidence="8" id="KW-0234">DNA repair</keyword>
<evidence type="ECO:0000256" key="3">
    <source>
        <dbReference type="ARBA" id="ARBA00022722"/>
    </source>
</evidence>
<dbReference type="InterPro" id="IPR051547">
    <property type="entry name" value="TDP2-like"/>
</dbReference>
<evidence type="ECO:0000256" key="5">
    <source>
        <dbReference type="ARBA" id="ARBA00022763"/>
    </source>
</evidence>
<evidence type="ECO:0000256" key="2">
    <source>
        <dbReference type="ARBA" id="ARBA00001946"/>
    </source>
</evidence>
<evidence type="ECO:0000313" key="12">
    <source>
        <dbReference type="Proteomes" id="UP000183760"/>
    </source>
</evidence>
<organism evidence="11 12">
    <name type="scientific">Myxococcus fulvus</name>
    <dbReference type="NCBI Taxonomy" id="33"/>
    <lineage>
        <taxon>Bacteria</taxon>
        <taxon>Pseudomonadati</taxon>
        <taxon>Myxococcota</taxon>
        <taxon>Myxococcia</taxon>
        <taxon>Myxococcales</taxon>
        <taxon>Cystobacterineae</taxon>
        <taxon>Myxococcaceae</taxon>
        <taxon>Myxococcus</taxon>
    </lineage>
</organism>
<keyword evidence="12" id="KW-1185">Reference proteome</keyword>
<keyword evidence="5" id="KW-0227">DNA damage</keyword>
<dbReference type="Proteomes" id="UP000183760">
    <property type="component" value="Unassembled WGS sequence"/>
</dbReference>
<dbReference type="InterPro" id="IPR036691">
    <property type="entry name" value="Endo/exonu/phosph_ase_sf"/>
</dbReference>
<keyword evidence="6" id="KW-0378">Hydrolase</keyword>
<evidence type="ECO:0000256" key="1">
    <source>
        <dbReference type="ARBA" id="ARBA00001936"/>
    </source>
</evidence>
<evidence type="ECO:0000256" key="8">
    <source>
        <dbReference type="ARBA" id="ARBA00023204"/>
    </source>
</evidence>
<feature type="domain" description="Endonuclease/exonuclease/phosphatase" evidence="10">
    <location>
        <begin position="77"/>
        <end position="356"/>
    </location>
</feature>